<dbReference type="PANTHER" id="PTHR37306:SF1">
    <property type="entry name" value="COLICIN V PRODUCTION PROTEIN"/>
    <property type="match status" value="1"/>
</dbReference>
<gene>
    <name evidence="6" type="ORF">X560_0302</name>
</gene>
<organism evidence="6 7">
    <name type="scientific">Listeria fleischmannii 1991</name>
    <dbReference type="NCBI Taxonomy" id="1430899"/>
    <lineage>
        <taxon>Bacteria</taxon>
        <taxon>Bacillati</taxon>
        <taxon>Bacillota</taxon>
        <taxon>Bacilli</taxon>
        <taxon>Bacillales</taxon>
        <taxon>Listeriaceae</taxon>
        <taxon>Listeria</taxon>
    </lineage>
</organism>
<feature type="transmembrane region" description="Helical" evidence="5">
    <location>
        <begin position="27"/>
        <end position="44"/>
    </location>
</feature>
<evidence type="ECO:0000256" key="2">
    <source>
        <dbReference type="ARBA" id="ARBA00022692"/>
    </source>
</evidence>
<evidence type="ECO:0000256" key="4">
    <source>
        <dbReference type="ARBA" id="ARBA00023136"/>
    </source>
</evidence>
<dbReference type="PATRIC" id="fig|1430899.3.peg.305"/>
<evidence type="ECO:0000313" key="7">
    <source>
        <dbReference type="Proteomes" id="UP000052258"/>
    </source>
</evidence>
<feature type="transmembrane region" description="Helical" evidence="5">
    <location>
        <begin position="6"/>
        <end position="22"/>
    </location>
</feature>
<keyword evidence="7" id="KW-1185">Reference proteome</keyword>
<comment type="subcellular location">
    <subcellularLocation>
        <location evidence="1">Membrane</location>
        <topology evidence="1">Multi-pass membrane protein</topology>
    </subcellularLocation>
</comment>
<comment type="caution">
    <text evidence="6">The sequence shown here is derived from an EMBL/GenBank/DDBJ whole genome shotgun (WGS) entry which is preliminary data.</text>
</comment>
<dbReference type="GO" id="GO:0016020">
    <property type="term" value="C:membrane"/>
    <property type="evidence" value="ECO:0007669"/>
    <property type="project" value="UniProtKB-SubCell"/>
</dbReference>
<dbReference type="RefSeq" id="WP_007475919.1">
    <property type="nucleotide sequence ID" value="NZ_KQ130610.1"/>
</dbReference>
<keyword evidence="3 5" id="KW-1133">Transmembrane helix</keyword>
<evidence type="ECO:0000256" key="3">
    <source>
        <dbReference type="ARBA" id="ARBA00022989"/>
    </source>
</evidence>
<dbReference type="Pfam" id="PF02674">
    <property type="entry name" value="Colicin_V"/>
    <property type="match status" value="1"/>
</dbReference>
<proteinExistence type="predicted"/>
<evidence type="ECO:0000256" key="1">
    <source>
        <dbReference type="ARBA" id="ARBA00004141"/>
    </source>
</evidence>
<evidence type="ECO:0000256" key="5">
    <source>
        <dbReference type="SAM" id="Phobius"/>
    </source>
</evidence>
<sequence>MILNIIIIILLIGGFFTGYRNGFIRQLVVTLGYFLSFFVAYHYFADLAPHLSFIPYPNVDKTDSVYKLLELLHTEEAYYNSIAFILIFLAAIIIVHMISSLIGNRTKIPVISQVNGLIGGILGVVATYLFIFVILYLTAIFPAEWAENLLKGSSVAAWILENTPILSERFYDWMTGVLPK</sequence>
<dbReference type="OrthoDB" id="1809613at2"/>
<evidence type="ECO:0000313" key="6">
    <source>
        <dbReference type="EMBL" id="KMT61235.1"/>
    </source>
</evidence>
<dbReference type="EMBL" id="AZHO01000004">
    <property type="protein sequence ID" value="KMT61235.1"/>
    <property type="molecule type" value="Genomic_DNA"/>
</dbReference>
<accession>A0A0J8GEZ1</accession>
<dbReference type="PANTHER" id="PTHR37306">
    <property type="entry name" value="COLICIN V PRODUCTION PROTEIN"/>
    <property type="match status" value="1"/>
</dbReference>
<keyword evidence="2 5" id="KW-0812">Transmembrane</keyword>
<dbReference type="GO" id="GO:0009403">
    <property type="term" value="P:toxin biosynthetic process"/>
    <property type="evidence" value="ECO:0007669"/>
    <property type="project" value="InterPro"/>
</dbReference>
<dbReference type="Proteomes" id="UP000052258">
    <property type="component" value="Unassembled WGS sequence"/>
</dbReference>
<protein>
    <submittedName>
        <fullName evidence="6">CvpA family membrane protein</fullName>
    </submittedName>
</protein>
<reference evidence="6 7" key="1">
    <citation type="journal article" date="2015" name="Genome Biol. Evol.">
        <title>Comparative Genomics of Listeria Sensu Lato: Genus-Wide Differences in Evolutionary Dynamics and the Progressive Gain of Complex, Potentially Pathogenicity-Related Traits through Lateral Gene Transfer.</title>
        <authorList>
            <person name="Chiara M."/>
            <person name="Caruso M."/>
            <person name="D'Erchia A.M."/>
            <person name="Manzari C."/>
            <person name="Fraccalvieri R."/>
            <person name="Goffredo E."/>
            <person name="Latorre L."/>
            <person name="Miccolupo A."/>
            <person name="Padalino I."/>
            <person name="Santagada G."/>
            <person name="Chiocco D."/>
            <person name="Pesole G."/>
            <person name="Horner D.S."/>
            <person name="Parisi A."/>
        </authorList>
    </citation>
    <scope>NUCLEOTIDE SEQUENCE [LARGE SCALE GENOMIC DNA]</scope>
    <source>
        <strain evidence="6 7">1991</strain>
    </source>
</reference>
<keyword evidence="4 5" id="KW-0472">Membrane</keyword>
<feature type="transmembrane region" description="Helical" evidence="5">
    <location>
        <begin position="114"/>
        <end position="141"/>
    </location>
</feature>
<name>A0A0J8GEZ1_9LIST</name>
<dbReference type="InterPro" id="IPR003825">
    <property type="entry name" value="Colicin-V_CvpA"/>
</dbReference>
<feature type="transmembrane region" description="Helical" evidence="5">
    <location>
        <begin position="77"/>
        <end position="102"/>
    </location>
</feature>
<dbReference type="AlphaFoldDB" id="A0A0J8GEZ1"/>